<evidence type="ECO:0000313" key="1">
    <source>
        <dbReference type="EMBL" id="OLF12104.1"/>
    </source>
</evidence>
<protein>
    <submittedName>
        <fullName evidence="1">Uncharacterized protein</fullName>
    </submittedName>
</protein>
<reference evidence="1 2" key="1">
    <citation type="submission" date="2016-12" db="EMBL/GenBank/DDBJ databases">
        <title>The draft genome sequence of Actinophytocola xinjiangensis.</title>
        <authorList>
            <person name="Wang W."/>
            <person name="Yuan L."/>
        </authorList>
    </citation>
    <scope>NUCLEOTIDE SEQUENCE [LARGE SCALE GENOMIC DNA]</scope>
    <source>
        <strain evidence="1 2">CGMCC 4.4663</strain>
    </source>
</reference>
<name>A0A7Z0WQ80_9PSEU</name>
<accession>A0A7Z0WQ80</accession>
<evidence type="ECO:0000313" key="2">
    <source>
        <dbReference type="Proteomes" id="UP000185696"/>
    </source>
</evidence>
<comment type="caution">
    <text evidence="1">The sequence shown here is derived from an EMBL/GenBank/DDBJ whole genome shotgun (WGS) entry which is preliminary data.</text>
</comment>
<dbReference type="AlphaFoldDB" id="A0A7Z0WQ80"/>
<keyword evidence="2" id="KW-1185">Reference proteome</keyword>
<proteinExistence type="predicted"/>
<gene>
    <name evidence="1" type="ORF">BLA60_08780</name>
</gene>
<organism evidence="1 2">
    <name type="scientific">Actinophytocola xinjiangensis</name>
    <dbReference type="NCBI Taxonomy" id="485602"/>
    <lineage>
        <taxon>Bacteria</taxon>
        <taxon>Bacillati</taxon>
        <taxon>Actinomycetota</taxon>
        <taxon>Actinomycetes</taxon>
        <taxon>Pseudonocardiales</taxon>
        <taxon>Pseudonocardiaceae</taxon>
    </lineage>
</organism>
<sequence length="174" mass="19669">MHPDEIEDLLFEAARRYHHLVGGAHPEGVPTSLRLDVEEIAYFDGHVDVARYDYLELGERITAGLLGAPNAVRFLRGEVEPSWRPQGLRRVVLTDQRLLVLDHGRWVSYRHPSVAEFLPEPVDFVVTLVLHDLQPLRLSGPELASLAVVYASLLYQAEELPRLPGFARFDPDTT</sequence>
<dbReference type="EMBL" id="MSIF01000003">
    <property type="protein sequence ID" value="OLF12104.1"/>
    <property type="molecule type" value="Genomic_DNA"/>
</dbReference>
<dbReference type="Proteomes" id="UP000185696">
    <property type="component" value="Unassembled WGS sequence"/>
</dbReference>